<keyword evidence="19" id="KW-1185">Reference proteome</keyword>
<dbReference type="EMBL" id="CP044205">
    <property type="protein sequence ID" value="QFY42065.1"/>
    <property type="molecule type" value="Genomic_DNA"/>
</dbReference>
<comment type="cofactor">
    <cofactor evidence="2 17">
        <name>Mg(2+)</name>
        <dbReference type="ChEBI" id="CHEBI:18420"/>
    </cofactor>
</comment>
<evidence type="ECO:0000256" key="9">
    <source>
        <dbReference type="ARBA" id="ARBA00022801"/>
    </source>
</evidence>
<dbReference type="GO" id="GO:0005737">
    <property type="term" value="C:cytoplasm"/>
    <property type="evidence" value="ECO:0007669"/>
    <property type="project" value="UniProtKB-SubCell"/>
</dbReference>
<evidence type="ECO:0000256" key="8">
    <source>
        <dbReference type="ARBA" id="ARBA00022723"/>
    </source>
</evidence>
<dbReference type="KEGG" id="mmob:F6R98_05005"/>
<feature type="site" description="Contributes to substrate recognition" evidence="16">
    <location>
        <position position="100"/>
    </location>
</feature>
<dbReference type="SUPFAM" id="SSF56784">
    <property type="entry name" value="HAD-like"/>
    <property type="match status" value="1"/>
</dbReference>
<keyword evidence="9 14" id="KW-0378">Hydrolase</keyword>
<dbReference type="Pfam" id="PF13242">
    <property type="entry name" value="Hydrolase_like"/>
    <property type="match status" value="1"/>
</dbReference>
<dbReference type="GO" id="GO:0034200">
    <property type="term" value="F:D-glycero-beta-D-manno-heptose 1,7-bisphosphate 7-phosphatase activity"/>
    <property type="evidence" value="ECO:0007669"/>
    <property type="project" value="UniProtKB-EC"/>
</dbReference>
<dbReference type="Gene3D" id="3.40.50.1000">
    <property type="entry name" value="HAD superfamily/HAD-like"/>
    <property type="match status" value="1"/>
</dbReference>
<feature type="binding site" evidence="17">
    <location>
        <position position="99"/>
    </location>
    <ligand>
        <name>Zn(2+)</name>
        <dbReference type="ChEBI" id="CHEBI:29105"/>
    </ligand>
</feature>
<feature type="site" description="Stabilizes the phosphoryl group" evidence="16">
    <location>
        <position position="50"/>
    </location>
</feature>
<evidence type="ECO:0000313" key="18">
    <source>
        <dbReference type="EMBL" id="QFY42065.1"/>
    </source>
</evidence>
<comment type="similarity">
    <text evidence="13 14">Belongs to the gmhB family.</text>
</comment>
<feature type="binding site" evidence="17">
    <location>
        <position position="91"/>
    </location>
    <ligand>
        <name>Zn(2+)</name>
        <dbReference type="ChEBI" id="CHEBI:29105"/>
    </ligand>
</feature>
<feature type="site" description="Stabilizes the phosphoryl group" evidence="16">
    <location>
        <position position="101"/>
    </location>
</feature>
<evidence type="ECO:0000256" key="5">
    <source>
        <dbReference type="ARBA" id="ARBA00004708"/>
    </source>
</evidence>
<comment type="pathway">
    <text evidence="5">Nucleotide-sugar biosynthesis; ADP-L-glycero-beta-D-manno-heptose biosynthesis; ADP-L-glycero-beta-D-manno-heptose from D-glycero-beta-D-manno-heptose 7-phosphate: step 2/4.</text>
</comment>
<feature type="active site" description="Proton donor" evidence="15">
    <location>
        <position position="9"/>
    </location>
</feature>
<dbReference type="Proteomes" id="UP000325755">
    <property type="component" value="Chromosome"/>
</dbReference>
<reference evidence="18 19" key="1">
    <citation type="submission" date="2019-09" db="EMBL/GenBank/DDBJ databases">
        <title>Ecophysiology of the spiral-shaped methanotroph Methylospira mobilis as revealed by the complete genome sequence.</title>
        <authorList>
            <person name="Oshkin I.Y."/>
            <person name="Dedysh S.N."/>
            <person name="Miroshnikov K."/>
            <person name="Danilova O.V."/>
            <person name="Hakobyan A."/>
            <person name="Liesack W."/>
        </authorList>
    </citation>
    <scope>NUCLEOTIDE SEQUENCE [LARGE SCALE GENOMIC DNA]</scope>
    <source>
        <strain evidence="18 19">Shm1</strain>
    </source>
</reference>
<sequence length="179" mass="19981">MKWVILDRDGVINHDSDNYIKSPEEWQPIIGSPEAVALLNAHGFKVVVVTNQSGIARGLYDLDTLERIHAKMHASVAAADGKITDIFYCPHGPEDNCNCRKPLTGLFEQFAQKYDVDLDGIPMVGDAIRDIQAAQRVGCAPLLVETGKGELTLERYPDFEFPYFANLNEAAKYIVRHYS</sequence>
<dbReference type="InterPro" id="IPR006549">
    <property type="entry name" value="HAD-SF_hydro_IIIA"/>
</dbReference>
<dbReference type="InterPro" id="IPR023214">
    <property type="entry name" value="HAD_sf"/>
</dbReference>
<dbReference type="InterPro" id="IPR036412">
    <property type="entry name" value="HAD-like_sf"/>
</dbReference>
<comment type="subunit">
    <text evidence="6">Monomer.</text>
</comment>
<feature type="binding site" evidence="17">
    <location>
        <position position="89"/>
    </location>
    <ligand>
        <name>Zn(2+)</name>
        <dbReference type="ChEBI" id="CHEBI:29105"/>
    </ligand>
</feature>
<evidence type="ECO:0000256" key="13">
    <source>
        <dbReference type="ARBA" id="ARBA00061616"/>
    </source>
</evidence>
<evidence type="ECO:0000256" key="11">
    <source>
        <dbReference type="ARBA" id="ARBA00022842"/>
    </source>
</evidence>
<keyword evidence="8 17" id="KW-0479">Metal-binding</keyword>
<dbReference type="InterPro" id="IPR004446">
    <property type="entry name" value="Heptose_bisP_phosphatase"/>
</dbReference>
<protein>
    <recommendedName>
        <fullName evidence="14">D,D-heptose 1,7-bisphosphate phosphatase</fullName>
        <ecNumber evidence="14">3.1.3.-</ecNumber>
    </recommendedName>
</protein>
<evidence type="ECO:0000256" key="1">
    <source>
        <dbReference type="ARBA" id="ARBA00001226"/>
    </source>
</evidence>
<evidence type="ECO:0000256" key="3">
    <source>
        <dbReference type="ARBA" id="ARBA00001947"/>
    </source>
</evidence>
<evidence type="ECO:0000256" key="17">
    <source>
        <dbReference type="PIRSR" id="PIRSR004682-4"/>
    </source>
</evidence>
<evidence type="ECO:0000256" key="7">
    <source>
        <dbReference type="ARBA" id="ARBA00022490"/>
    </source>
</evidence>
<keyword evidence="10 17" id="KW-0862">Zinc</keyword>
<comment type="catalytic activity">
    <reaction evidence="1">
        <text>D-glycero-beta-D-manno-heptose 1,7-bisphosphate + H2O = D-glycero-beta-D-manno-heptose 1-phosphate + phosphate</text>
        <dbReference type="Rhea" id="RHEA:28518"/>
        <dbReference type="ChEBI" id="CHEBI:15377"/>
        <dbReference type="ChEBI" id="CHEBI:43474"/>
        <dbReference type="ChEBI" id="CHEBI:60208"/>
        <dbReference type="ChEBI" id="CHEBI:61593"/>
        <dbReference type="EC" id="3.1.3.82"/>
    </reaction>
</comment>
<dbReference type="NCBIfam" id="TIGR01662">
    <property type="entry name" value="HAD-SF-IIIA"/>
    <property type="match status" value="1"/>
</dbReference>
<feature type="binding site" evidence="17">
    <location>
        <position position="7"/>
    </location>
    <ligand>
        <name>Mg(2+)</name>
        <dbReference type="ChEBI" id="CHEBI:18420"/>
    </ligand>
</feature>
<comment type="subcellular location">
    <subcellularLocation>
        <location evidence="4 14">Cytoplasm</location>
    </subcellularLocation>
</comment>
<organism evidence="18 19">
    <name type="scientific">Candidatus Methylospira mobilis</name>
    <dbReference type="NCBI Taxonomy" id="1808979"/>
    <lineage>
        <taxon>Bacteria</taxon>
        <taxon>Pseudomonadati</taxon>
        <taxon>Pseudomonadota</taxon>
        <taxon>Gammaproteobacteria</taxon>
        <taxon>Methylococcales</taxon>
        <taxon>Methylococcaceae</taxon>
        <taxon>Candidatus Methylospira</taxon>
    </lineage>
</organism>
<dbReference type="RefSeq" id="WP_153248050.1">
    <property type="nucleotide sequence ID" value="NZ_CP044205.1"/>
</dbReference>
<proteinExistence type="inferred from homology"/>
<accession>A0A5Q0BDY6</accession>
<evidence type="ECO:0000256" key="4">
    <source>
        <dbReference type="ARBA" id="ARBA00004496"/>
    </source>
</evidence>
<dbReference type="OrthoDB" id="9781367at2"/>
<evidence type="ECO:0000256" key="10">
    <source>
        <dbReference type="ARBA" id="ARBA00022833"/>
    </source>
</evidence>
<dbReference type="CDD" id="cd07503">
    <property type="entry name" value="HAD_HisB-N"/>
    <property type="match status" value="1"/>
</dbReference>
<keyword evidence="7 14" id="KW-0963">Cytoplasm</keyword>
<feature type="binding site" evidence="17">
    <location>
        <position position="97"/>
    </location>
    <ligand>
        <name>Zn(2+)</name>
        <dbReference type="ChEBI" id="CHEBI:29105"/>
    </ligand>
</feature>
<gene>
    <name evidence="18" type="primary">gmhB</name>
    <name evidence="18" type="ORF">F6R98_05005</name>
</gene>
<dbReference type="PANTHER" id="PTHR42891">
    <property type="entry name" value="D-GLYCERO-BETA-D-MANNO-HEPTOSE-1,7-BISPHOSPHATE 7-PHOSPHATASE"/>
    <property type="match status" value="1"/>
</dbReference>
<name>A0A5Q0BDY6_9GAMM</name>
<comment type="cofactor">
    <cofactor evidence="3 17">
        <name>Zn(2+)</name>
        <dbReference type="ChEBI" id="CHEBI:29105"/>
    </cofactor>
</comment>
<evidence type="ECO:0000256" key="15">
    <source>
        <dbReference type="PIRSR" id="PIRSR004682-1"/>
    </source>
</evidence>
<dbReference type="PANTHER" id="PTHR42891:SF1">
    <property type="entry name" value="D-GLYCERO-BETA-D-MANNO-HEPTOSE-1,7-BISPHOSPHATE 7-PHOSPHATASE"/>
    <property type="match status" value="1"/>
</dbReference>
<dbReference type="PIRSF" id="PIRSF004682">
    <property type="entry name" value="GmhB"/>
    <property type="match status" value="1"/>
</dbReference>
<evidence type="ECO:0000256" key="14">
    <source>
        <dbReference type="PIRNR" id="PIRNR004682"/>
    </source>
</evidence>
<dbReference type="InterPro" id="IPR006543">
    <property type="entry name" value="Histidinol-phos"/>
</dbReference>
<dbReference type="InParanoid" id="A0A5Q0BDY6"/>
<dbReference type="GO" id="GO:0005975">
    <property type="term" value="P:carbohydrate metabolic process"/>
    <property type="evidence" value="ECO:0007669"/>
    <property type="project" value="InterPro"/>
</dbReference>
<evidence type="ECO:0000256" key="6">
    <source>
        <dbReference type="ARBA" id="ARBA00011245"/>
    </source>
</evidence>
<dbReference type="NCBIfam" id="NF006506">
    <property type="entry name" value="PRK08942.1"/>
    <property type="match status" value="1"/>
</dbReference>
<dbReference type="AlphaFoldDB" id="A0A5Q0BDY6"/>
<dbReference type="FunFam" id="3.40.50.1000:FF:000168">
    <property type="entry name" value="D,D-heptose 1,7-bisphosphate phosphatase"/>
    <property type="match status" value="1"/>
</dbReference>
<evidence type="ECO:0000256" key="12">
    <source>
        <dbReference type="ARBA" id="ARBA00023277"/>
    </source>
</evidence>
<evidence type="ECO:0000313" key="19">
    <source>
        <dbReference type="Proteomes" id="UP000325755"/>
    </source>
</evidence>
<keyword evidence="11 17" id="KW-0460">Magnesium</keyword>
<dbReference type="EC" id="3.1.3.-" evidence="14"/>
<evidence type="ECO:0000256" key="16">
    <source>
        <dbReference type="PIRSR" id="PIRSR004682-3"/>
    </source>
</evidence>
<feature type="binding site" evidence="17">
    <location>
        <position position="126"/>
    </location>
    <ligand>
        <name>Mg(2+)</name>
        <dbReference type="ChEBI" id="CHEBI:18420"/>
    </ligand>
</feature>
<dbReference type="GO" id="GO:0046872">
    <property type="term" value="F:metal ion binding"/>
    <property type="evidence" value="ECO:0007669"/>
    <property type="project" value="UniProtKB-KW"/>
</dbReference>
<evidence type="ECO:0000256" key="2">
    <source>
        <dbReference type="ARBA" id="ARBA00001946"/>
    </source>
</evidence>
<dbReference type="NCBIfam" id="TIGR01656">
    <property type="entry name" value="Histidinol-ppas"/>
    <property type="match status" value="1"/>
</dbReference>
<feature type="binding site" evidence="17">
    <location>
        <position position="9"/>
    </location>
    <ligand>
        <name>Mg(2+)</name>
        <dbReference type="ChEBI" id="CHEBI:18420"/>
    </ligand>
</feature>
<feature type="active site" description="Nucleophile" evidence="15">
    <location>
        <position position="7"/>
    </location>
</feature>
<keyword evidence="12 14" id="KW-0119">Carbohydrate metabolism</keyword>